<dbReference type="PANTHER" id="PTHR15642">
    <property type="entry name" value="CYTOCHROME C OXIDASE ASSEMBLY FACTOR 3, MITOCHONDRIAL"/>
    <property type="match status" value="1"/>
</dbReference>
<keyword evidence="6 9" id="KW-1133">Transmembrane helix</keyword>
<comment type="subcellular location">
    <subcellularLocation>
        <location evidence="2">Mitochondrion inner membrane</location>
        <topology evidence="2">Single-pass membrane protein</topology>
    </subcellularLocation>
</comment>
<evidence type="ECO:0000256" key="2">
    <source>
        <dbReference type="ARBA" id="ARBA00004434"/>
    </source>
</evidence>
<dbReference type="EMBL" id="SELW01000170">
    <property type="protein sequence ID" value="TID30201.1"/>
    <property type="molecule type" value="Genomic_DNA"/>
</dbReference>
<dbReference type="Proteomes" id="UP000307173">
    <property type="component" value="Unassembled WGS sequence"/>
</dbReference>
<evidence type="ECO:0000259" key="10">
    <source>
        <dbReference type="Pfam" id="PF09813"/>
    </source>
</evidence>
<sequence>MHPSAIIRNFMSNKGYYEPHTYRMSPAMLRARQPYFVKNMIGLAILSAVPIGIYLYTYNFLNQDDFEDIPIPPLDEATIKELQKEYEQEKKAAN</sequence>
<organism evidence="11 12">
    <name type="scientific">Pichia inconspicua</name>
    <dbReference type="NCBI Taxonomy" id="52247"/>
    <lineage>
        <taxon>Eukaryota</taxon>
        <taxon>Fungi</taxon>
        <taxon>Dikarya</taxon>
        <taxon>Ascomycota</taxon>
        <taxon>Saccharomycotina</taxon>
        <taxon>Pichiomycetes</taxon>
        <taxon>Pichiales</taxon>
        <taxon>Pichiaceae</taxon>
        <taxon>Pichia</taxon>
    </lineage>
</organism>
<proteinExistence type="inferred from homology"/>
<feature type="transmembrane region" description="Helical" evidence="9">
    <location>
        <begin position="35"/>
        <end position="56"/>
    </location>
</feature>
<evidence type="ECO:0000256" key="8">
    <source>
        <dbReference type="ARBA" id="ARBA00023136"/>
    </source>
</evidence>
<dbReference type="InterPro" id="IPR041752">
    <property type="entry name" value="Coa3"/>
</dbReference>
<comment type="similarity">
    <text evidence="3 9">Belongs to the COA3 family.</text>
</comment>
<protein>
    <recommendedName>
        <fullName evidence="9">Cytochrome c oxidase assembly factor 3</fullName>
    </recommendedName>
</protein>
<evidence type="ECO:0000256" key="1">
    <source>
        <dbReference type="ARBA" id="ARBA00003064"/>
    </source>
</evidence>
<evidence type="ECO:0000256" key="9">
    <source>
        <dbReference type="RuleBase" id="RU367056"/>
    </source>
</evidence>
<gene>
    <name evidence="11" type="ORF">CANINC_001208</name>
</gene>
<dbReference type="Pfam" id="PF09813">
    <property type="entry name" value="Coa3_cc"/>
    <property type="match status" value="1"/>
</dbReference>
<dbReference type="AlphaFoldDB" id="A0A4T0X445"/>
<comment type="caution">
    <text evidence="11">The sequence shown here is derived from an EMBL/GenBank/DDBJ whole genome shotgun (WGS) entry which is preliminary data.</text>
</comment>
<comment type="subunit">
    <text evidence="4 9">Component of 250-400 kDa complexes called cytochrome oxidase assembly intermediates or COA complexes.</text>
</comment>
<reference evidence="11 12" key="1">
    <citation type="journal article" date="2019" name="Front. Genet.">
        <title>Whole-Genome Sequencing of the Opportunistic Yeast Pathogen Candida inconspicua Uncovers Its Hybrid Origin.</title>
        <authorList>
            <person name="Mixao V."/>
            <person name="Hansen A.P."/>
            <person name="Saus E."/>
            <person name="Boekhout T."/>
            <person name="Lass-Florl C."/>
            <person name="Gabaldon T."/>
        </authorList>
    </citation>
    <scope>NUCLEOTIDE SEQUENCE [LARGE SCALE GENOMIC DNA]</scope>
    <source>
        <strain evidence="11 12">CBS 180</strain>
    </source>
</reference>
<dbReference type="OrthoDB" id="10018333at2759"/>
<comment type="function">
    <text evidence="1 9">Required for assembly of cytochrome c oxidase (complex IV).</text>
</comment>
<evidence type="ECO:0000313" key="11">
    <source>
        <dbReference type="EMBL" id="TID30201.1"/>
    </source>
</evidence>
<keyword evidence="8 9" id="KW-0472">Membrane</keyword>
<feature type="domain" description="Cytochrome c oxidase assembly factor 3 mitochondrial coiled-coil" evidence="10">
    <location>
        <begin position="28"/>
        <end position="73"/>
    </location>
</feature>
<keyword evidence="7 9" id="KW-0496">Mitochondrion</keyword>
<evidence type="ECO:0000256" key="6">
    <source>
        <dbReference type="ARBA" id="ARBA00022989"/>
    </source>
</evidence>
<dbReference type="InterPro" id="IPR018628">
    <property type="entry name" value="Coa3_CC"/>
</dbReference>
<evidence type="ECO:0000256" key="7">
    <source>
        <dbReference type="ARBA" id="ARBA00023128"/>
    </source>
</evidence>
<keyword evidence="5 9" id="KW-0812">Transmembrane</keyword>
<keyword evidence="12" id="KW-1185">Reference proteome</keyword>
<dbReference type="GO" id="GO:0033617">
    <property type="term" value="P:mitochondrial respiratory chain complex IV assembly"/>
    <property type="evidence" value="ECO:0007669"/>
    <property type="project" value="UniProtKB-UniRule"/>
</dbReference>
<accession>A0A4T0X445</accession>
<dbReference type="PANTHER" id="PTHR15642:SF3">
    <property type="entry name" value="CYTOCHROME C OXIDASE ASSEMBLY FACTOR 3 HOMOLOG, MITOCHONDRIAL"/>
    <property type="match status" value="1"/>
</dbReference>
<evidence type="ECO:0000256" key="5">
    <source>
        <dbReference type="ARBA" id="ARBA00022692"/>
    </source>
</evidence>
<evidence type="ECO:0000313" key="12">
    <source>
        <dbReference type="Proteomes" id="UP000307173"/>
    </source>
</evidence>
<dbReference type="GO" id="GO:0005743">
    <property type="term" value="C:mitochondrial inner membrane"/>
    <property type="evidence" value="ECO:0007669"/>
    <property type="project" value="UniProtKB-SubCell"/>
</dbReference>
<dbReference type="STRING" id="52247.A0A4T0X445"/>
<evidence type="ECO:0000256" key="4">
    <source>
        <dbReference type="ARBA" id="ARBA00011351"/>
    </source>
</evidence>
<name>A0A4T0X445_9ASCO</name>
<keyword evidence="9" id="KW-0999">Mitochondrion inner membrane</keyword>
<evidence type="ECO:0000256" key="3">
    <source>
        <dbReference type="ARBA" id="ARBA00007035"/>
    </source>
</evidence>